<dbReference type="Pfam" id="PF03488">
    <property type="entry name" value="Ins_beta"/>
    <property type="match status" value="1"/>
</dbReference>
<sequence>MVSHGSKILLAVLIYSCVIWMAMAESNSTECCPSPSLSASDNSTEPSGHPVTPSTNSTRSDATNNSSSRCARKIVMEAISVCGTSCQNDKQLFDSCLSKSKVSDEEIKKICCPVDA</sequence>
<accession>E3NAJ5</accession>
<dbReference type="InterPro" id="IPR003235">
    <property type="entry name" value="Nem_insulin-like_b-type"/>
</dbReference>
<dbReference type="RefSeq" id="XP_003094581.2">
    <property type="nucleotide sequence ID" value="XM_003094533.2"/>
</dbReference>
<dbReference type="CTD" id="9804525"/>
<dbReference type="Proteomes" id="UP000008281">
    <property type="component" value="Unassembled WGS sequence"/>
</dbReference>
<evidence type="ECO:0000256" key="1">
    <source>
        <dbReference type="ARBA" id="ARBA00004613"/>
    </source>
</evidence>
<comment type="subcellular location">
    <subcellularLocation>
        <location evidence="1">Secreted</location>
    </subcellularLocation>
</comment>
<evidence type="ECO:0000256" key="5">
    <source>
        <dbReference type="ARBA" id="ARBA00023157"/>
    </source>
</evidence>
<dbReference type="GO" id="GO:0005179">
    <property type="term" value="F:hormone activity"/>
    <property type="evidence" value="ECO:0007669"/>
    <property type="project" value="InterPro"/>
</dbReference>
<evidence type="ECO:0000256" key="3">
    <source>
        <dbReference type="ARBA" id="ARBA00022525"/>
    </source>
</evidence>
<dbReference type="EMBL" id="DS268576">
    <property type="protein sequence ID" value="EFO91158.1"/>
    <property type="molecule type" value="Genomic_DNA"/>
</dbReference>
<protein>
    <submittedName>
        <fullName evidence="6">Uncharacterized protein</fullName>
    </submittedName>
</protein>
<keyword evidence="7" id="KW-1185">Reference proteome</keyword>
<dbReference type="HOGENOM" id="CLU_2099133_0_0_1"/>
<keyword evidence="3" id="KW-0964">Secreted</keyword>
<comment type="similarity">
    <text evidence="2">Belongs to the insulin family.</text>
</comment>
<keyword evidence="5" id="KW-1015">Disulfide bond</keyword>
<evidence type="ECO:0000313" key="6">
    <source>
        <dbReference type="EMBL" id="EFO91158.1"/>
    </source>
</evidence>
<dbReference type="GO" id="GO:0005576">
    <property type="term" value="C:extracellular region"/>
    <property type="evidence" value="ECO:0007669"/>
    <property type="project" value="UniProtKB-SubCell"/>
</dbReference>
<dbReference type="GeneID" id="9804525"/>
<dbReference type="AlphaFoldDB" id="E3NAJ5"/>
<reference evidence="6" key="1">
    <citation type="submission" date="2007-07" db="EMBL/GenBank/DDBJ databases">
        <title>PCAP assembly of the Caenorhabditis remanei genome.</title>
        <authorList>
            <consortium name="The Caenorhabditis remanei Sequencing Consortium"/>
            <person name="Wilson R.K."/>
        </authorList>
    </citation>
    <scope>NUCLEOTIDE SEQUENCE [LARGE SCALE GENOMIC DNA]</scope>
    <source>
        <strain evidence="6">PB4641</strain>
    </source>
</reference>
<dbReference type="KEGG" id="crq:GCK72_011684"/>
<evidence type="ECO:0000256" key="2">
    <source>
        <dbReference type="ARBA" id="ARBA00009034"/>
    </source>
</evidence>
<evidence type="ECO:0000256" key="4">
    <source>
        <dbReference type="ARBA" id="ARBA00022729"/>
    </source>
</evidence>
<gene>
    <name evidence="6" type="ORF">CRE_30137</name>
</gene>
<name>E3NAJ5_CAERE</name>
<evidence type="ECO:0000313" key="7">
    <source>
        <dbReference type="Proteomes" id="UP000008281"/>
    </source>
</evidence>
<keyword evidence="4" id="KW-0732">Signal</keyword>
<proteinExistence type="inferred from homology"/>
<organism evidence="7">
    <name type="scientific">Caenorhabditis remanei</name>
    <name type="common">Caenorhabditis vulgaris</name>
    <dbReference type="NCBI Taxonomy" id="31234"/>
    <lineage>
        <taxon>Eukaryota</taxon>
        <taxon>Metazoa</taxon>
        <taxon>Ecdysozoa</taxon>
        <taxon>Nematoda</taxon>
        <taxon>Chromadorea</taxon>
        <taxon>Rhabditida</taxon>
        <taxon>Rhabditina</taxon>
        <taxon>Rhabditomorpha</taxon>
        <taxon>Rhabditoidea</taxon>
        <taxon>Rhabditidae</taxon>
        <taxon>Peloderinae</taxon>
        <taxon>Caenorhabditis</taxon>
    </lineage>
</organism>
<dbReference type="Gene3D" id="1.10.100.10">
    <property type="entry name" value="Insulin-like"/>
    <property type="match status" value="1"/>
</dbReference>